<organism evidence="2">
    <name type="scientific">uncultured Blastococcus sp</name>
    <dbReference type="NCBI Taxonomy" id="217144"/>
    <lineage>
        <taxon>Bacteria</taxon>
        <taxon>Bacillati</taxon>
        <taxon>Actinomycetota</taxon>
        <taxon>Actinomycetes</taxon>
        <taxon>Geodermatophilales</taxon>
        <taxon>Geodermatophilaceae</taxon>
        <taxon>Blastococcus</taxon>
        <taxon>environmental samples</taxon>
    </lineage>
</organism>
<dbReference type="AlphaFoldDB" id="A0A6J4JMA1"/>
<feature type="compositionally biased region" description="Basic residues" evidence="1">
    <location>
        <begin position="99"/>
        <end position="110"/>
    </location>
</feature>
<keyword evidence="2" id="KW-0378">Hydrolase</keyword>
<gene>
    <name evidence="2" type="ORF">AVDCRST_MAG57-3933</name>
</gene>
<accession>A0A6J4JMA1</accession>
<reference evidence="2" key="1">
    <citation type="submission" date="2020-02" db="EMBL/GenBank/DDBJ databases">
        <authorList>
            <person name="Meier V. D."/>
        </authorList>
    </citation>
    <scope>NUCLEOTIDE SEQUENCE</scope>
    <source>
        <strain evidence="2">AVDCRST_MAG57</strain>
    </source>
</reference>
<feature type="non-terminal residue" evidence="2">
    <location>
        <position position="1"/>
    </location>
</feature>
<feature type="compositionally biased region" description="Basic residues" evidence="1">
    <location>
        <begin position="46"/>
        <end position="71"/>
    </location>
</feature>
<feature type="compositionally biased region" description="Low complexity" evidence="1">
    <location>
        <begin position="16"/>
        <end position="45"/>
    </location>
</feature>
<feature type="compositionally biased region" description="Basic residues" evidence="1">
    <location>
        <begin position="155"/>
        <end position="167"/>
    </location>
</feature>
<feature type="region of interest" description="Disordered" evidence="1">
    <location>
        <begin position="128"/>
        <end position="322"/>
    </location>
</feature>
<evidence type="ECO:0000256" key="1">
    <source>
        <dbReference type="SAM" id="MobiDB-lite"/>
    </source>
</evidence>
<feature type="compositionally biased region" description="Basic and acidic residues" evidence="1">
    <location>
        <begin position="225"/>
        <end position="243"/>
    </location>
</feature>
<evidence type="ECO:0000313" key="2">
    <source>
        <dbReference type="EMBL" id="CAA9282227.1"/>
    </source>
</evidence>
<sequence length="393" mass="43364">VRSRPGPDRPRPAVRALRFPPGAAGLLGLDPGVPRRCRAGRAAVRAGRRPHRRLERHPGLRRPGRGARRGPARPDPRRGDRADGALPGDLGAGQDGGLRRRCGRLGRRRPAGGLDGGLAAGLLAVPDRVRPGASVGPRPGRRRGRSGRRAERLRQLARRHRPARSARRPGPAHPDPGPRRARAGPGAAEQPGRGRRRGVGRQDQRRRALLLPADRRLGFRLRPAAGDDQRPRAGRGHRPDGAGRGRGVRRLPRVRGPGGRRGGARRPRPAGGPPGLHPPAGRGRRRLDHHGLPGRWPLLRRTGAGARPGRHQRAGLPQHADRHPRRLRAVRQRALRQLRRAAVRPRRHGARRGLRLGHRRPRHRLRADRPAGGRGRRRREQVGHRGRHRSLRV</sequence>
<proteinExistence type="predicted"/>
<feature type="non-terminal residue" evidence="2">
    <location>
        <position position="393"/>
    </location>
</feature>
<feature type="compositionally biased region" description="Basic residues" evidence="1">
    <location>
        <begin position="341"/>
        <end position="366"/>
    </location>
</feature>
<feature type="compositionally biased region" description="Basic and acidic residues" evidence="1">
    <location>
        <begin position="1"/>
        <end position="11"/>
    </location>
</feature>
<dbReference type="GO" id="GO:0008233">
    <property type="term" value="F:peptidase activity"/>
    <property type="evidence" value="ECO:0007669"/>
    <property type="project" value="UniProtKB-KW"/>
</dbReference>
<dbReference type="GO" id="GO:0006508">
    <property type="term" value="P:proteolysis"/>
    <property type="evidence" value="ECO:0007669"/>
    <property type="project" value="UniProtKB-KW"/>
</dbReference>
<feature type="compositionally biased region" description="Basic residues" evidence="1">
    <location>
        <begin position="374"/>
        <end position="393"/>
    </location>
</feature>
<protein>
    <submittedName>
        <fullName evidence="2">Serine protease</fullName>
    </submittedName>
</protein>
<name>A0A6J4JMA1_9ACTN</name>
<feature type="compositionally biased region" description="Basic and acidic residues" evidence="1">
    <location>
        <begin position="72"/>
        <end position="83"/>
    </location>
</feature>
<feature type="region of interest" description="Disordered" evidence="1">
    <location>
        <begin position="341"/>
        <end position="393"/>
    </location>
</feature>
<keyword evidence="2" id="KW-0645">Protease</keyword>
<dbReference type="EMBL" id="CADCTI010000314">
    <property type="protein sequence ID" value="CAA9282227.1"/>
    <property type="molecule type" value="Genomic_DNA"/>
</dbReference>
<feature type="region of interest" description="Disordered" evidence="1">
    <location>
        <begin position="1"/>
        <end position="116"/>
    </location>
</feature>